<dbReference type="GO" id="GO:0005319">
    <property type="term" value="F:lipid transporter activity"/>
    <property type="evidence" value="ECO:0007669"/>
    <property type="project" value="InterPro"/>
</dbReference>
<evidence type="ECO:0000256" key="4">
    <source>
        <dbReference type="ARBA" id="ARBA00023157"/>
    </source>
</evidence>
<dbReference type="InterPro" id="IPR015258">
    <property type="entry name" value="Vitellinogen_b-sht_shell"/>
</dbReference>
<dbReference type="GeneTree" id="ENSGT00530000064273"/>
<dbReference type="Gene3D" id="1.25.10.20">
    <property type="entry name" value="Vitellinogen, superhelical"/>
    <property type="match status" value="2"/>
</dbReference>
<keyword evidence="3" id="KW-0758">Storage protein</keyword>
<dbReference type="Pfam" id="PF09172">
    <property type="entry name" value="Vit_open_b-sht"/>
    <property type="match status" value="1"/>
</dbReference>
<evidence type="ECO:0000256" key="3">
    <source>
        <dbReference type="ARBA" id="ARBA00022761"/>
    </source>
</evidence>
<dbReference type="Gene3D" id="2.20.80.10">
    <property type="entry name" value="Lipovitellin-phosvitin complex, chain A, domain 4"/>
    <property type="match status" value="1"/>
</dbReference>
<dbReference type="Pfam" id="PF09175">
    <property type="entry name" value="Vit_b-sht_shell"/>
    <property type="match status" value="1"/>
</dbReference>
<dbReference type="SUPFAM" id="SSF56968">
    <property type="entry name" value="Lipovitellin-phosvitin complex, beta-sheet shell regions"/>
    <property type="match status" value="3"/>
</dbReference>
<evidence type="ECO:0000259" key="10">
    <source>
        <dbReference type="PROSITE" id="PS51233"/>
    </source>
</evidence>
<feature type="region of interest" description="Disordered" evidence="7">
    <location>
        <begin position="884"/>
        <end position="905"/>
    </location>
</feature>
<evidence type="ECO:0000313" key="11">
    <source>
        <dbReference type="Ensembl" id="ENSCLMP00005044185.1"/>
    </source>
</evidence>
<feature type="disulfide bond" evidence="6">
    <location>
        <begin position="155"/>
        <end position="181"/>
    </location>
</feature>
<accession>A0A8C3AJW8</accession>
<dbReference type="InterPro" id="IPR015816">
    <property type="entry name" value="Vitellinogen_b-sht_N"/>
</dbReference>
<evidence type="ECO:0000313" key="12">
    <source>
        <dbReference type="Proteomes" id="UP000694565"/>
    </source>
</evidence>
<dbReference type="SMART" id="SM01170">
    <property type="entry name" value="DUF1944"/>
    <property type="match status" value="1"/>
</dbReference>
<protein>
    <recommendedName>
        <fullName evidence="13">Phosvitin</fullName>
    </recommendedName>
</protein>
<keyword evidence="2 8" id="KW-0732">Signal</keyword>
<dbReference type="Gene3D" id="2.20.50.20">
    <property type="entry name" value="Lipovitellin. Chain A, domain 3"/>
    <property type="match status" value="2"/>
</dbReference>
<dbReference type="InterPro" id="IPR011030">
    <property type="entry name" value="Lipovitellin_superhlx_dom"/>
</dbReference>
<comment type="caution">
    <text evidence="6">Lacks conserved residue(s) required for the propagation of feature annotation.</text>
</comment>
<sequence length="1524" mass="168493">MWVPLLALTLTLAAPEFANGQTYVYKYEATVMGGLPEMGLARAGVKIRCKVMISADSGNTFILKLVDPEILEFSGIWPKEDFVPATNLTTTLTAQLLTPIKFEYANGVVGKVFAPVGLSETVLNLQRAILNIFQLNIKTTLNVYDLQEPGVQGVCKTHYAMSEDAKDGRIMLTKSKDLNQCQEKIMKDIGMVHGERCVECERGQSLKGAAAFNYIIKPAATDHAGSPFNILNGAAQMESKQSLTFLDIQKAPLDPVKGEYLHRGSVQYEFGSELLQTPIQLLKITNIKAQVVELLEHMVTHNVDVVHKHAPLKFIELLQLLRVAKCDILETLWTQYKNRVHFRRWILNIVPAIGTTTALRFLKEKFLSGELSLAESSKTLLASLHKLTVDLEAIKLVEASQHKLSFHFKRSKDSPILREIVMLGYGTLVAKYCVENPSCPADNDIEKLIATLKVIGKCWTSFQPEIQTMAIQLFMDKTLNPELRMVAALVLFETKLPMGLVITLANAALNENNLQIASFVYSYMKSMTRNTTPYFASVAAACNVAMKLLSPKLDRLSYRFSRTLYLDSYHDAWMAGAAATAFYINDVATVLPRAIVLKARNLSGRNFLLTCFSIFQVGVRTEGIQEAILKVQEGPDNADRLTKMKQVMKALSQWSAQPSSQPLASAYMKFFGQEVAFANIDKTLINHILQLASGPAIRTLGQDHYSNPFLMAEVRRILPTTVGLPMELSFYTAAVVAASLECKFVTPPLSADTRVAQLLKSEISIKAAINPSVSMHTYAVMGVNTALIQASLMLRARVHATAPAKLEARIDIMKGNFKLQILPITGVTKIVSALVDTFAVARNVENLSNAKYTPIIPAALESQALRETITSKFSRMASSLSNTSSEIIPAGQSSNNSSELRRPSDLKKKICSESKAFGIKTCTELKSSNIAFIRNCTLYHMIGKHSIMIDVSPADGPAIENIQIELQVGEKAADKIIKVITMSEEERLDDKSVLMKLKKILVSGPRNTTSSSSSSSSSHSLSSGSSSSSSRSSSSKSSSSSSSSSSSHRNSKQVNTKYLSDTVAPAVTILIRALRVDRKVQGYQIAAYVNTTDARVQVIFANLEENDNWRICADGVILSDHKAMAKIAWGIECKEYDTEITAETGLVSKDPAIRLKLTWDRLPKSMMRIAKEISKYISRITKSLGVSLSKAKNIPRQIQLSVAAASDTTLNIVLKTPKRTMFKLGVSIPVSLPFGDTATELEPYRDNLADQISYMLTKANSDKLTTFNNNELRVEVPQSCFQVLAQDCTEQLKFIVMLKRDEVKKQNQIHVEIENLVVELYPQNNAIIVRLNSLVIPYRNLPYLHPQGKISIQKLGDGIALFAPCYGLQEVYIDLKTLRVSVVDWMRGKICGLCGKADGEIRQEFQTPNTRLVDNAVSFAHSWVLPGTSCRDASECYMRLESVKLERQVIVYGQKSKCFSVEPVLRCLPGCVPVRTTAVNVGYHCLPADSNLNRRQLSSIFEKSIDLRETADAHLACRCTPQCA</sequence>
<dbReference type="PROSITE" id="PS51211">
    <property type="entry name" value="VITELLOGENIN"/>
    <property type="match status" value="1"/>
</dbReference>
<feature type="compositionally biased region" description="Low complexity" evidence="7">
    <location>
        <begin position="1010"/>
        <end position="1047"/>
    </location>
</feature>
<evidence type="ECO:0000256" key="8">
    <source>
        <dbReference type="SAM" id="SignalP"/>
    </source>
</evidence>
<dbReference type="SUPFAM" id="SSF48431">
    <property type="entry name" value="Lipovitellin-phosvitin complex, superhelical domain"/>
    <property type="match status" value="1"/>
</dbReference>
<dbReference type="InterPro" id="IPR050733">
    <property type="entry name" value="Vitellogenin/Apolipophorin"/>
</dbReference>
<dbReference type="GO" id="GO:0071391">
    <property type="term" value="P:cellular response to estrogen stimulus"/>
    <property type="evidence" value="ECO:0007669"/>
    <property type="project" value="TreeGrafter"/>
</dbReference>
<feature type="disulfide bond" evidence="6">
    <location>
        <begin position="197"/>
        <end position="200"/>
    </location>
</feature>
<name>A0A8C3AJW8_CYCLU</name>
<evidence type="ECO:0000256" key="7">
    <source>
        <dbReference type="SAM" id="MobiDB-lite"/>
    </source>
</evidence>
<dbReference type="InterPro" id="IPR037088">
    <property type="entry name" value="Vitellinogen_b-sht_shell_sf"/>
</dbReference>
<dbReference type="PANTHER" id="PTHR23345">
    <property type="entry name" value="VITELLOGENIN-RELATED"/>
    <property type="match status" value="1"/>
</dbReference>
<feature type="chain" id="PRO_5034281982" description="Phosvitin" evidence="8">
    <location>
        <begin position="21"/>
        <end position="1524"/>
    </location>
</feature>
<dbReference type="InterPro" id="IPR015817">
    <property type="entry name" value="Vitellinogen_open_b-sht_sub1"/>
</dbReference>
<proteinExistence type="predicted"/>
<feature type="region of interest" description="Disordered" evidence="7">
    <location>
        <begin position="1004"/>
        <end position="1054"/>
    </location>
</feature>
<dbReference type="Gene3D" id="2.30.230.10">
    <property type="entry name" value="Lipovitellin, beta-sheet shell regions, chain A"/>
    <property type="match status" value="1"/>
</dbReference>
<feature type="compositionally biased region" description="Polar residues" evidence="7">
    <location>
        <begin position="884"/>
        <end position="898"/>
    </location>
</feature>
<evidence type="ECO:0000256" key="1">
    <source>
        <dbReference type="ARBA" id="ARBA00022553"/>
    </source>
</evidence>
<dbReference type="PROSITE" id="PS51233">
    <property type="entry name" value="VWFD"/>
    <property type="match status" value="1"/>
</dbReference>
<keyword evidence="1" id="KW-0597">Phosphoprotein</keyword>
<dbReference type="InterPro" id="IPR001747">
    <property type="entry name" value="Vitellogenin_N"/>
</dbReference>
<keyword evidence="5" id="KW-0325">Glycoprotein</keyword>
<reference evidence="11" key="2">
    <citation type="submission" date="2025-09" db="UniProtKB">
        <authorList>
            <consortium name="Ensembl"/>
        </authorList>
    </citation>
    <scope>IDENTIFICATION</scope>
</reference>
<dbReference type="FunFam" id="2.20.90.10:FF:000001">
    <property type="entry name" value="Vitellogenin 7"/>
    <property type="match status" value="1"/>
</dbReference>
<dbReference type="InterPro" id="IPR015255">
    <property type="entry name" value="Vitellinogen_open_b-sht"/>
</dbReference>
<dbReference type="PANTHER" id="PTHR23345:SF9">
    <property type="entry name" value="VITELLOGENIN-RELATED"/>
    <property type="match status" value="1"/>
</dbReference>
<dbReference type="Pfam" id="PF01347">
    <property type="entry name" value="Vitellogenin_N"/>
    <property type="match status" value="2"/>
</dbReference>
<dbReference type="FunFam" id="2.20.50.20:FF:000001">
    <property type="entry name" value="Vitellogenin 5"/>
    <property type="match status" value="1"/>
</dbReference>
<dbReference type="SMART" id="SM00638">
    <property type="entry name" value="LPD_N"/>
    <property type="match status" value="1"/>
</dbReference>
<keyword evidence="12" id="KW-1185">Reference proteome</keyword>
<organism evidence="11 12">
    <name type="scientific">Cyclopterus lumpus</name>
    <name type="common">Lumpsucker</name>
    <dbReference type="NCBI Taxonomy" id="8103"/>
    <lineage>
        <taxon>Eukaryota</taxon>
        <taxon>Metazoa</taxon>
        <taxon>Chordata</taxon>
        <taxon>Craniata</taxon>
        <taxon>Vertebrata</taxon>
        <taxon>Euteleostomi</taxon>
        <taxon>Actinopterygii</taxon>
        <taxon>Neopterygii</taxon>
        <taxon>Teleostei</taxon>
        <taxon>Neoteleostei</taxon>
        <taxon>Acanthomorphata</taxon>
        <taxon>Eupercaria</taxon>
        <taxon>Perciformes</taxon>
        <taxon>Cottioidei</taxon>
        <taxon>Cottales</taxon>
        <taxon>Cyclopteridae</taxon>
        <taxon>Cyclopterus</taxon>
    </lineage>
</organism>
<feature type="domain" description="Vitellogenin" evidence="9">
    <location>
        <begin position="17"/>
        <end position="595"/>
    </location>
</feature>
<dbReference type="Gene3D" id="2.20.90.10">
    <property type="entry name" value="Vitellinogen, beta-sheet shell domain"/>
    <property type="match status" value="1"/>
</dbReference>
<dbReference type="Ensembl" id="ENSCLMT00005045745.1">
    <property type="protein sequence ID" value="ENSCLMP00005044185.1"/>
    <property type="gene ID" value="ENSCLMG00005020145.1"/>
</dbReference>
<dbReference type="Proteomes" id="UP000694565">
    <property type="component" value="Unplaced"/>
</dbReference>
<dbReference type="SMART" id="SM01169">
    <property type="entry name" value="DUF1943"/>
    <property type="match status" value="1"/>
</dbReference>
<dbReference type="GO" id="GO:0032355">
    <property type="term" value="P:response to estradiol"/>
    <property type="evidence" value="ECO:0007669"/>
    <property type="project" value="TreeGrafter"/>
</dbReference>
<evidence type="ECO:0008006" key="13">
    <source>
        <dbReference type="Google" id="ProtNLM"/>
    </source>
</evidence>
<dbReference type="InterPro" id="IPR001846">
    <property type="entry name" value="VWF_type-D"/>
</dbReference>
<dbReference type="SMART" id="SM00216">
    <property type="entry name" value="VWD"/>
    <property type="match status" value="1"/>
</dbReference>
<evidence type="ECO:0000256" key="2">
    <source>
        <dbReference type="ARBA" id="ARBA00022729"/>
    </source>
</evidence>
<dbReference type="InterPro" id="IPR015819">
    <property type="entry name" value="Lipid_transp_b-sht_shell"/>
</dbReference>
<evidence type="ECO:0000256" key="6">
    <source>
        <dbReference type="PROSITE-ProRule" id="PRU00557"/>
    </source>
</evidence>
<feature type="signal peptide" evidence="8">
    <location>
        <begin position="1"/>
        <end position="20"/>
    </location>
</feature>
<feature type="domain" description="VWFD" evidence="10">
    <location>
        <begin position="1253"/>
        <end position="1431"/>
    </location>
</feature>
<dbReference type="GO" id="GO:0045735">
    <property type="term" value="F:nutrient reservoir activity"/>
    <property type="evidence" value="ECO:0007669"/>
    <property type="project" value="UniProtKB-KW"/>
</dbReference>
<dbReference type="Pfam" id="PF00094">
    <property type="entry name" value="VWD"/>
    <property type="match status" value="1"/>
</dbReference>
<evidence type="ECO:0000259" key="9">
    <source>
        <dbReference type="PROSITE" id="PS51211"/>
    </source>
</evidence>
<keyword evidence="4 6" id="KW-1015">Disulfide bond</keyword>
<evidence type="ECO:0000256" key="5">
    <source>
        <dbReference type="ARBA" id="ARBA00023180"/>
    </source>
</evidence>
<reference evidence="11" key="1">
    <citation type="submission" date="2025-08" db="UniProtKB">
        <authorList>
            <consortium name="Ensembl"/>
        </authorList>
    </citation>
    <scope>IDENTIFICATION</scope>
</reference>